<comment type="caution">
    <text evidence="2">The sequence shown here is derived from an EMBL/GenBank/DDBJ whole genome shotgun (WGS) entry which is preliminary data.</text>
</comment>
<name>A0A1L9P173_9RHOB</name>
<dbReference type="AlphaFoldDB" id="A0A1L9P173"/>
<dbReference type="Pfam" id="PF07700">
    <property type="entry name" value="HNOB"/>
    <property type="match status" value="1"/>
</dbReference>
<dbReference type="Gene3D" id="3.90.1520.10">
    <property type="entry name" value="H-NOX domain"/>
    <property type="match status" value="1"/>
</dbReference>
<dbReference type="GO" id="GO:0020037">
    <property type="term" value="F:heme binding"/>
    <property type="evidence" value="ECO:0007669"/>
    <property type="project" value="InterPro"/>
</dbReference>
<evidence type="ECO:0000313" key="3">
    <source>
        <dbReference type="Proteomes" id="UP000184514"/>
    </source>
</evidence>
<dbReference type="EMBL" id="MLCB01000043">
    <property type="protein sequence ID" value="OJI95241.1"/>
    <property type="molecule type" value="Genomic_DNA"/>
</dbReference>
<keyword evidence="3" id="KW-1185">Reference proteome</keyword>
<dbReference type="STRING" id="696762.PFRI_05100"/>
<dbReference type="PANTHER" id="PTHR45655:SF13">
    <property type="entry name" value="SOLUBLE GUANYLATE CYCLASE GCY-32-RELATED"/>
    <property type="match status" value="1"/>
</dbReference>
<dbReference type="OrthoDB" id="981203at2"/>
<accession>A0A1L9P173</accession>
<reference evidence="2 3" key="1">
    <citation type="submission" date="2016-10" db="EMBL/GenBank/DDBJ databases">
        <title>Genome sequence of Planktotalea frisia SH6-1.</title>
        <authorList>
            <person name="Poehlein A."/>
            <person name="Bakenhus I."/>
            <person name="Voget S."/>
            <person name="Brinkhoff T."/>
            <person name="Simon M."/>
        </authorList>
    </citation>
    <scope>NUCLEOTIDE SEQUENCE [LARGE SCALE GENOMIC DNA]</scope>
    <source>
        <strain evidence="2 3">SH6-1</strain>
    </source>
</reference>
<organism evidence="2 3">
    <name type="scientific">Planktotalea frisia</name>
    <dbReference type="NCBI Taxonomy" id="696762"/>
    <lineage>
        <taxon>Bacteria</taxon>
        <taxon>Pseudomonadati</taxon>
        <taxon>Pseudomonadota</taxon>
        <taxon>Alphaproteobacteria</taxon>
        <taxon>Rhodobacterales</taxon>
        <taxon>Paracoccaceae</taxon>
        <taxon>Planktotalea</taxon>
    </lineage>
</organism>
<feature type="domain" description="Heme NO-binding" evidence="1">
    <location>
        <begin position="2"/>
        <end position="157"/>
    </location>
</feature>
<proteinExistence type="predicted"/>
<gene>
    <name evidence="2" type="ORF">PFRI_05100</name>
</gene>
<dbReference type="InterPro" id="IPR038158">
    <property type="entry name" value="H-NOX_domain_sf"/>
</dbReference>
<dbReference type="SUPFAM" id="SSF111126">
    <property type="entry name" value="Ligand-binding domain in the NO signalling and Golgi transport"/>
    <property type="match status" value="1"/>
</dbReference>
<dbReference type="InterPro" id="IPR011644">
    <property type="entry name" value="Heme_NO-bd"/>
</dbReference>
<dbReference type="Proteomes" id="UP000184514">
    <property type="component" value="Unassembled WGS sequence"/>
</dbReference>
<dbReference type="RefSeq" id="WP_072629193.1">
    <property type="nucleotide sequence ID" value="NZ_MLCB01000043.1"/>
</dbReference>
<sequence length="194" mass="21550">MHGLINKAVEAFVKDTYGVDAWRVIAHRADLEDPSFEAMMVYDNSVTPRVVDCATEALGVERGDFLQNLGTYLVSQPSQQAVRRLLRFGGVDFVDFLYSLDDLYDRARLAVADLFLPRLELREHTVNQFSLTVRSDIDGFGHVLIGLLTAMADDYGALVMLEYGGRQGEVETIAIALLETAFAAGNRFELGVRV</sequence>
<dbReference type="PANTHER" id="PTHR45655">
    <property type="entry name" value="GUANYLATE CYCLASE SOLUBLE SUBUNIT BETA-2"/>
    <property type="match status" value="1"/>
</dbReference>
<evidence type="ECO:0000313" key="2">
    <source>
        <dbReference type="EMBL" id="OJI95241.1"/>
    </source>
</evidence>
<evidence type="ECO:0000259" key="1">
    <source>
        <dbReference type="Pfam" id="PF07700"/>
    </source>
</evidence>
<dbReference type="InterPro" id="IPR024096">
    <property type="entry name" value="NO_sig/Golgi_transp_ligand-bd"/>
</dbReference>
<protein>
    <submittedName>
        <fullName evidence="2">Heme NO binding protein</fullName>
    </submittedName>
</protein>